<comment type="catalytic activity">
    <reaction evidence="1">
        <text>ATP + protein L-histidine = ADP + protein N-phospho-L-histidine.</text>
        <dbReference type="EC" id="2.7.13.3"/>
    </reaction>
</comment>
<evidence type="ECO:0000256" key="6">
    <source>
        <dbReference type="ARBA" id="ARBA00022692"/>
    </source>
</evidence>
<dbReference type="Pfam" id="PF00512">
    <property type="entry name" value="HisKA"/>
    <property type="match status" value="1"/>
</dbReference>
<dbReference type="InterPro" id="IPR011006">
    <property type="entry name" value="CheY-like_superfamily"/>
</dbReference>
<sequence>MAEGPVAGAVALALGGAFGAGMRIGARRHGAPSPPAPLAIPQPIESSVTPDPEPPAPSPAETRLLEKIATLEAELARALSESQAKSEFLAIMSHEIRTPMNVVLGMLELLREAPLDYERREQVRLAYGSGKTLLALIDNVLDFSKMEADRLELDEVDFDLRALVDESALILATLAHTKEIELTPFFPHGMPTAVRGDVNRLRQVFTNLLGNAIKFTPERGSVELHGGPVGPGSEGRTEYLFEVRDTGPGVPESDRERIFDMFARAEEHRAQGFPGTGLGLAISRRLVERMGGAIGVDDNPHARTGSIFHFSIQLHQQPQGAGVEPGRDLFKHLRVLGVEIDGLQRLFLEDVFELFGSRFDFVAETETALSVLRHARQEGHPYDLVLLNQKPGQENPLTYRALRDGESRWKFILLTDMLDQGWDDASDLPGASICLKKPVSAERLRLAIEWLLLPREGASCPVVTPAQRREADSVQYDAHILVVDDHAANVTVARGMLTRLGCTASRVIGARDGQEAVERFMARDFDLVLMDCQMPGMDGYESSRRIREWERERELPPVPILAFTANVTTGSRQRGEEAGMSEFLSKPVTLAELRAVLERHLTPVQKMPSLLAAAPGAQAIAPPVPETVVAPEKSDVEILLGAMESIGLPEEDFRDVAGLLITQIPELLDSLERDLIGGEHEAARATAHVLKGSMANTIFPQLQPHTRQLHECIKGRNWREAEVALERVRGQFSPVHKALRVFLSP</sequence>
<dbReference type="GO" id="GO:0004673">
    <property type="term" value="F:protein histidine kinase activity"/>
    <property type="evidence" value="ECO:0007669"/>
    <property type="project" value="UniProtKB-EC"/>
</dbReference>
<dbReference type="InterPro" id="IPR036097">
    <property type="entry name" value="HisK_dim/P_sf"/>
</dbReference>
<proteinExistence type="predicted"/>
<dbReference type="SMART" id="SM00387">
    <property type="entry name" value="HATPase_c"/>
    <property type="match status" value="1"/>
</dbReference>
<dbReference type="PROSITE" id="PS50894">
    <property type="entry name" value="HPT"/>
    <property type="match status" value="1"/>
</dbReference>
<reference evidence="18 19" key="1">
    <citation type="submission" date="2024-09" db="EMBL/GenBank/DDBJ databases">
        <title>Draft genome sequence of Candidatus Magnetaquicoccaceae bacterium FCR-1.</title>
        <authorList>
            <person name="Shimoshige H."/>
            <person name="Shimamura S."/>
            <person name="Taoka A."/>
            <person name="Kobayashi H."/>
            <person name="Maekawa T."/>
        </authorList>
    </citation>
    <scope>NUCLEOTIDE SEQUENCE [LARGE SCALE GENOMIC DNA]</scope>
    <source>
        <strain evidence="18 19">FCR-1</strain>
    </source>
</reference>
<dbReference type="Gene3D" id="3.40.50.2300">
    <property type="match status" value="2"/>
</dbReference>
<feature type="modified residue" description="4-aspartylphosphate" evidence="13">
    <location>
        <position position="531"/>
    </location>
</feature>
<comment type="subcellular location">
    <subcellularLocation>
        <location evidence="2">Cell membrane</location>
        <topology evidence="2">Multi-pass membrane protein</topology>
    </subcellularLocation>
</comment>
<feature type="modified residue" description="Phosphohistidine" evidence="12">
    <location>
        <position position="688"/>
    </location>
</feature>
<dbReference type="SUPFAM" id="SSF47226">
    <property type="entry name" value="Histidine-containing phosphotransfer domain, HPT domain"/>
    <property type="match status" value="1"/>
</dbReference>
<name>A0ABQ0C5Q1_9PROT</name>
<dbReference type="Pfam" id="PF00072">
    <property type="entry name" value="Response_reg"/>
    <property type="match status" value="1"/>
</dbReference>
<dbReference type="Pfam" id="PF01627">
    <property type="entry name" value="Hpt"/>
    <property type="match status" value="1"/>
</dbReference>
<feature type="domain" description="Response regulatory" evidence="16">
    <location>
        <begin position="334"/>
        <end position="452"/>
    </location>
</feature>
<evidence type="ECO:0000256" key="2">
    <source>
        <dbReference type="ARBA" id="ARBA00004651"/>
    </source>
</evidence>
<comment type="caution">
    <text evidence="13">Lacks conserved residue(s) required for the propagation of feature annotation.</text>
</comment>
<dbReference type="Pfam" id="PF02518">
    <property type="entry name" value="HATPase_c"/>
    <property type="match status" value="1"/>
</dbReference>
<evidence type="ECO:0000256" key="8">
    <source>
        <dbReference type="ARBA" id="ARBA00022840"/>
    </source>
</evidence>
<dbReference type="CDD" id="cd00082">
    <property type="entry name" value="HisKA"/>
    <property type="match status" value="1"/>
</dbReference>
<dbReference type="InterPro" id="IPR005467">
    <property type="entry name" value="His_kinase_dom"/>
</dbReference>
<keyword evidence="19" id="KW-1185">Reference proteome</keyword>
<evidence type="ECO:0000256" key="13">
    <source>
        <dbReference type="PROSITE-ProRule" id="PRU00169"/>
    </source>
</evidence>
<comment type="caution">
    <text evidence="18">The sequence shown here is derived from an EMBL/GenBank/DDBJ whole genome shotgun (WGS) entry which is preliminary data.</text>
</comment>
<keyword evidence="6" id="KW-0812">Transmembrane</keyword>
<keyword evidence="8" id="KW-0067">ATP-binding</keyword>
<keyword evidence="10" id="KW-0902">Two-component regulatory system</keyword>
<evidence type="ECO:0000256" key="3">
    <source>
        <dbReference type="ARBA" id="ARBA00012438"/>
    </source>
</evidence>
<keyword evidence="4" id="KW-1003">Cell membrane</keyword>
<evidence type="ECO:0000256" key="9">
    <source>
        <dbReference type="ARBA" id="ARBA00022989"/>
    </source>
</evidence>
<dbReference type="PANTHER" id="PTHR45339">
    <property type="entry name" value="HYBRID SIGNAL TRANSDUCTION HISTIDINE KINASE J"/>
    <property type="match status" value="1"/>
</dbReference>
<organism evidence="18 19">
    <name type="scientific">Candidatus Magnetaquiglobus chichijimensis</name>
    <dbReference type="NCBI Taxonomy" id="3141448"/>
    <lineage>
        <taxon>Bacteria</taxon>
        <taxon>Pseudomonadati</taxon>
        <taxon>Pseudomonadota</taxon>
        <taxon>Magnetococcia</taxon>
        <taxon>Magnetococcales</taxon>
        <taxon>Candidatus Magnetaquicoccaceae</taxon>
        <taxon>Candidatus Magnetaquiglobus</taxon>
    </lineage>
</organism>
<keyword evidence="11" id="KW-0472">Membrane</keyword>
<keyword evidence="9" id="KW-1133">Transmembrane helix</keyword>
<keyword evidence="5 13" id="KW-0597">Phosphoprotein</keyword>
<keyword evidence="18" id="KW-0808">Transferase</keyword>
<dbReference type="CDD" id="cd17546">
    <property type="entry name" value="REC_hyHK_CKI1_RcsC-like"/>
    <property type="match status" value="1"/>
</dbReference>
<dbReference type="PRINTS" id="PR00344">
    <property type="entry name" value="BCTRLSENSOR"/>
</dbReference>
<dbReference type="EMBL" id="BAAFGK010000002">
    <property type="protein sequence ID" value="GAB0056218.1"/>
    <property type="molecule type" value="Genomic_DNA"/>
</dbReference>
<dbReference type="InterPro" id="IPR004358">
    <property type="entry name" value="Sig_transdc_His_kin-like_C"/>
</dbReference>
<feature type="domain" description="Response regulatory" evidence="16">
    <location>
        <begin position="479"/>
        <end position="601"/>
    </location>
</feature>
<dbReference type="Gene3D" id="3.30.565.10">
    <property type="entry name" value="Histidine kinase-like ATPase, C-terminal domain"/>
    <property type="match status" value="1"/>
</dbReference>
<keyword evidence="18" id="KW-0418">Kinase</keyword>
<dbReference type="SUPFAM" id="SSF52172">
    <property type="entry name" value="CheY-like"/>
    <property type="match status" value="2"/>
</dbReference>
<evidence type="ECO:0000259" key="16">
    <source>
        <dbReference type="PROSITE" id="PS50110"/>
    </source>
</evidence>
<dbReference type="SMART" id="SM00388">
    <property type="entry name" value="HisKA"/>
    <property type="match status" value="1"/>
</dbReference>
<gene>
    <name evidence="18" type="primary">barA_1</name>
    <name evidence="18" type="ORF">SIID45300_00523</name>
</gene>
<accession>A0ABQ0C5Q1</accession>
<dbReference type="PROSITE" id="PS50110">
    <property type="entry name" value="RESPONSE_REGULATORY"/>
    <property type="match status" value="2"/>
</dbReference>
<evidence type="ECO:0000256" key="11">
    <source>
        <dbReference type="ARBA" id="ARBA00023136"/>
    </source>
</evidence>
<dbReference type="EC" id="2.7.13.3" evidence="3"/>
<evidence type="ECO:0000259" key="17">
    <source>
        <dbReference type="PROSITE" id="PS50894"/>
    </source>
</evidence>
<dbReference type="InterPro" id="IPR003661">
    <property type="entry name" value="HisK_dim/P_dom"/>
</dbReference>
<evidence type="ECO:0000256" key="14">
    <source>
        <dbReference type="SAM" id="MobiDB-lite"/>
    </source>
</evidence>
<dbReference type="Gene3D" id="1.10.287.130">
    <property type="match status" value="1"/>
</dbReference>
<evidence type="ECO:0000313" key="19">
    <source>
        <dbReference type="Proteomes" id="UP001628193"/>
    </source>
</evidence>
<protein>
    <recommendedName>
        <fullName evidence="3">histidine kinase</fullName>
        <ecNumber evidence="3">2.7.13.3</ecNumber>
    </recommendedName>
</protein>
<feature type="region of interest" description="Disordered" evidence="14">
    <location>
        <begin position="28"/>
        <end position="60"/>
    </location>
</feature>
<feature type="domain" description="HPt" evidence="17">
    <location>
        <begin position="649"/>
        <end position="745"/>
    </location>
</feature>
<evidence type="ECO:0000256" key="12">
    <source>
        <dbReference type="PROSITE-ProRule" id="PRU00110"/>
    </source>
</evidence>
<dbReference type="SMART" id="SM00448">
    <property type="entry name" value="REC"/>
    <property type="match status" value="1"/>
</dbReference>
<evidence type="ECO:0000256" key="5">
    <source>
        <dbReference type="ARBA" id="ARBA00022553"/>
    </source>
</evidence>
<dbReference type="InterPro" id="IPR003594">
    <property type="entry name" value="HATPase_dom"/>
</dbReference>
<evidence type="ECO:0000313" key="18">
    <source>
        <dbReference type="EMBL" id="GAB0056218.1"/>
    </source>
</evidence>
<dbReference type="SUPFAM" id="SSF47384">
    <property type="entry name" value="Homodimeric domain of signal transducing histidine kinase"/>
    <property type="match status" value="1"/>
</dbReference>
<dbReference type="InterPro" id="IPR008207">
    <property type="entry name" value="Sig_transdc_His_kin_Hpt_dom"/>
</dbReference>
<dbReference type="CDD" id="cd16922">
    <property type="entry name" value="HATPase_EvgS-ArcB-TorS-like"/>
    <property type="match status" value="1"/>
</dbReference>
<dbReference type="InterPro" id="IPR036641">
    <property type="entry name" value="HPT_dom_sf"/>
</dbReference>
<dbReference type="PROSITE" id="PS50109">
    <property type="entry name" value="HIS_KIN"/>
    <property type="match status" value="1"/>
</dbReference>
<evidence type="ECO:0000256" key="1">
    <source>
        <dbReference type="ARBA" id="ARBA00000085"/>
    </source>
</evidence>
<dbReference type="PANTHER" id="PTHR45339:SF1">
    <property type="entry name" value="HYBRID SIGNAL TRANSDUCTION HISTIDINE KINASE J"/>
    <property type="match status" value="1"/>
</dbReference>
<evidence type="ECO:0000259" key="15">
    <source>
        <dbReference type="PROSITE" id="PS50109"/>
    </source>
</evidence>
<dbReference type="Gene3D" id="1.20.120.160">
    <property type="entry name" value="HPT domain"/>
    <property type="match status" value="1"/>
</dbReference>
<dbReference type="InterPro" id="IPR001789">
    <property type="entry name" value="Sig_transdc_resp-reg_receiver"/>
</dbReference>
<keyword evidence="7" id="KW-0547">Nucleotide-binding</keyword>
<dbReference type="Proteomes" id="UP001628193">
    <property type="component" value="Unassembled WGS sequence"/>
</dbReference>
<evidence type="ECO:0000256" key="4">
    <source>
        <dbReference type="ARBA" id="ARBA00022475"/>
    </source>
</evidence>
<evidence type="ECO:0000256" key="10">
    <source>
        <dbReference type="ARBA" id="ARBA00023012"/>
    </source>
</evidence>
<dbReference type="InterPro" id="IPR036890">
    <property type="entry name" value="HATPase_C_sf"/>
</dbReference>
<feature type="domain" description="Histidine kinase" evidence="15">
    <location>
        <begin position="91"/>
        <end position="316"/>
    </location>
</feature>
<evidence type="ECO:0000256" key="7">
    <source>
        <dbReference type="ARBA" id="ARBA00022741"/>
    </source>
</evidence>
<dbReference type="SUPFAM" id="SSF55874">
    <property type="entry name" value="ATPase domain of HSP90 chaperone/DNA topoisomerase II/histidine kinase"/>
    <property type="match status" value="1"/>
</dbReference>